<reference evidence="2" key="1">
    <citation type="submission" date="2016-10" db="EMBL/GenBank/DDBJ databases">
        <authorList>
            <person name="See-Too W.S."/>
        </authorList>
    </citation>
    <scope>NUCLEOTIDE SEQUENCE [LARGE SCALE GENOMIC DNA]</scope>
    <source>
        <strain evidence="2">DSM 23997</strain>
    </source>
</reference>
<feature type="region of interest" description="Disordered" evidence="1">
    <location>
        <begin position="1"/>
        <end position="94"/>
    </location>
</feature>
<feature type="compositionally biased region" description="Basic and acidic residues" evidence="1">
    <location>
        <begin position="47"/>
        <end position="59"/>
    </location>
</feature>
<dbReference type="Proteomes" id="UP000092650">
    <property type="component" value="Chromosome"/>
</dbReference>
<evidence type="ECO:0000313" key="2">
    <source>
        <dbReference type="EMBL" id="ANU20384.1"/>
    </source>
</evidence>
<proteinExistence type="predicted"/>
<feature type="compositionally biased region" description="Basic and acidic residues" evidence="1">
    <location>
        <begin position="1"/>
        <end position="24"/>
    </location>
</feature>
<dbReference type="AlphaFoldDB" id="A0A1C7E8U5"/>
<dbReference type="OrthoDB" id="2428296at2"/>
<evidence type="ECO:0000256" key="1">
    <source>
        <dbReference type="SAM" id="MobiDB-lite"/>
    </source>
</evidence>
<accession>A0A1C7E8U5</accession>
<organism evidence="2 3">
    <name type="scientific">Planococcus plakortidis</name>
    <dbReference type="NCBI Taxonomy" id="1038856"/>
    <lineage>
        <taxon>Bacteria</taxon>
        <taxon>Bacillati</taxon>
        <taxon>Bacillota</taxon>
        <taxon>Bacilli</taxon>
        <taxon>Bacillales</taxon>
        <taxon>Caryophanaceae</taxon>
        <taxon>Planococcus</taxon>
    </lineage>
</organism>
<keyword evidence="3" id="KW-1185">Reference proteome</keyword>
<name>A0A1C7E8U5_9BACL</name>
<feature type="compositionally biased region" description="Basic and acidic residues" evidence="1">
    <location>
        <begin position="75"/>
        <end position="94"/>
    </location>
</feature>
<dbReference type="KEGG" id="ppla:BBI15_09230"/>
<feature type="compositionally biased region" description="Polar residues" evidence="1">
    <location>
        <begin position="27"/>
        <end position="42"/>
    </location>
</feature>
<evidence type="ECO:0000313" key="3">
    <source>
        <dbReference type="Proteomes" id="UP000092650"/>
    </source>
</evidence>
<protein>
    <submittedName>
        <fullName evidence="2">Uncharacterized protein</fullName>
    </submittedName>
</protein>
<dbReference type="STRING" id="1038856.BBI15_09230"/>
<gene>
    <name evidence="2" type="ORF">BBI15_09230</name>
</gene>
<sequence>MGTDHNQREGPENHEIPDKEDKKFNAGGNSSDYDGGQPQDSIPGSEGRVDGKPSAEKKGQQKKKFNAGGNDSDYDGGHPKDANKPSEGRIEENK</sequence>
<dbReference type="RefSeq" id="WP_068870386.1">
    <property type="nucleotide sequence ID" value="NZ_CP016539.2"/>
</dbReference>
<dbReference type="EMBL" id="CP016539">
    <property type="protein sequence ID" value="ANU20384.1"/>
    <property type="molecule type" value="Genomic_DNA"/>
</dbReference>